<feature type="non-terminal residue" evidence="1">
    <location>
        <position position="209"/>
    </location>
</feature>
<name>X0Z1G4_9ZZZZ</name>
<reference evidence="1" key="1">
    <citation type="journal article" date="2014" name="Front. Microbiol.">
        <title>High frequency of phylogenetically diverse reductive dehalogenase-homologous genes in deep subseafloor sedimentary metagenomes.</title>
        <authorList>
            <person name="Kawai M."/>
            <person name="Futagami T."/>
            <person name="Toyoda A."/>
            <person name="Takaki Y."/>
            <person name="Nishi S."/>
            <person name="Hori S."/>
            <person name="Arai W."/>
            <person name="Tsubouchi T."/>
            <person name="Morono Y."/>
            <person name="Uchiyama I."/>
            <person name="Ito T."/>
            <person name="Fujiyama A."/>
            <person name="Inagaki F."/>
            <person name="Takami H."/>
        </authorList>
    </citation>
    <scope>NUCLEOTIDE SEQUENCE</scope>
    <source>
        <strain evidence="1">Expedition CK06-06</strain>
    </source>
</reference>
<evidence type="ECO:0000313" key="1">
    <source>
        <dbReference type="EMBL" id="GAG54343.1"/>
    </source>
</evidence>
<proteinExistence type="predicted"/>
<protein>
    <submittedName>
        <fullName evidence="1">Uncharacterized protein</fullName>
    </submittedName>
</protein>
<gene>
    <name evidence="1" type="ORF">S01H4_13217</name>
</gene>
<sequence length="209" mass="21384">MVENCVVDCCQSGSVSATESTHVAIGTAIGIFIAGGLTIKPQVVIDGCTVCNINGGDATLLNGTFTLLSDPNTFVSVGGIATPFIDSACLRNNKVSGIHRGAVELGGLNSSTELDFVAGILASAKTTIAENNTVSHVTCKKVTASGICTTINESVDPFFFPCFGNLASPFVEELSPICSGMLITGSTITQICNNTVTSIDAGKRIANGE</sequence>
<organism evidence="1">
    <name type="scientific">marine sediment metagenome</name>
    <dbReference type="NCBI Taxonomy" id="412755"/>
    <lineage>
        <taxon>unclassified sequences</taxon>
        <taxon>metagenomes</taxon>
        <taxon>ecological metagenomes</taxon>
    </lineage>
</organism>
<dbReference type="EMBL" id="BART01005829">
    <property type="protein sequence ID" value="GAG54343.1"/>
    <property type="molecule type" value="Genomic_DNA"/>
</dbReference>
<dbReference type="AlphaFoldDB" id="X0Z1G4"/>
<accession>X0Z1G4</accession>
<comment type="caution">
    <text evidence="1">The sequence shown here is derived from an EMBL/GenBank/DDBJ whole genome shotgun (WGS) entry which is preliminary data.</text>
</comment>